<proteinExistence type="predicted"/>
<dbReference type="AlphaFoldDB" id="A0A0G3LZR7"/>
<sequence>MIQVDTKRGTALDFIVYVIAMEDPVSYHGIHEFFLQNFKIDKPTYIPDIGDIKVRLDNIEGDLIIEVKNIIIAEIIQDLVSYYPKELSPQKIESSDELITDYFEYINRYLNINAVIVNDGTVDFSNIGSIDEIYNDEEINKIVSTIKTIIIITANIVQQLQKHKSENLPINDNEINSAVISEHFQNYLLLKIISPNIYISYYASLIFSLQKRASNFLSRFIREVNGVSESILINKYSSREKYLDYQINENEKLLFEHSFQTPQLDGSFFTYTESSIILLQSTLISLEESLRNYLSILNASELLRFTTITGINLYQYIELNAEHSLYGMKLKYLNLLRYGDKVYSQENKFLDNELDIFMKEKSAFVDYLQSKSFDNGTIKIILNALSENKYSSKGVKGIEFKNDIYFFRFCYFFYIFDYFYDVEGKRFDTIASFERITKFNTDNKREVKQQYLKNFIDIDNPEGKHYPFTFKTTDAFLTEIEYSLGINREKLKSIPG</sequence>
<organism evidence="1 2">
    <name type="scientific">Chryseobacterium gallinarum</name>
    <dbReference type="NCBI Taxonomy" id="1324352"/>
    <lineage>
        <taxon>Bacteria</taxon>
        <taxon>Pseudomonadati</taxon>
        <taxon>Bacteroidota</taxon>
        <taxon>Flavobacteriia</taxon>
        <taxon>Flavobacteriales</taxon>
        <taxon>Weeksellaceae</taxon>
        <taxon>Chryseobacterium group</taxon>
        <taxon>Chryseobacterium</taxon>
    </lineage>
</organism>
<dbReference type="Proteomes" id="UP000035213">
    <property type="component" value="Chromosome"/>
</dbReference>
<evidence type="ECO:0000313" key="2">
    <source>
        <dbReference type="Proteomes" id="UP000035213"/>
    </source>
</evidence>
<reference evidence="1 2" key="1">
    <citation type="submission" date="2014-11" db="EMBL/GenBank/DDBJ databases">
        <authorList>
            <person name="Park G.-S."/>
            <person name="Hong S.-J."/>
            <person name="Jung B.K."/>
            <person name="Khan A.R."/>
            <person name="Kwak Y."/>
            <person name="Shin J.-H."/>
        </authorList>
    </citation>
    <scope>NUCLEOTIDE SEQUENCE [LARGE SCALE GENOMIC DNA]</scope>
    <source>
        <strain evidence="1 2">DSM 27622</strain>
    </source>
</reference>
<evidence type="ECO:0000313" key="1">
    <source>
        <dbReference type="EMBL" id="AKK72099.1"/>
    </source>
</evidence>
<dbReference type="STRING" id="1324352.OK18_05135"/>
<dbReference type="RefSeq" id="WP_053327316.1">
    <property type="nucleotide sequence ID" value="NZ_CP009928.1"/>
</dbReference>
<gene>
    <name evidence="1" type="ORF">OK18_05135</name>
</gene>
<protein>
    <submittedName>
        <fullName evidence="1">Uncharacterized protein</fullName>
    </submittedName>
</protein>
<dbReference type="PATRIC" id="fig|1324352.5.peg.1093"/>
<name>A0A0G3LZR7_CHRGL</name>
<accession>A0A0G3LZR7</accession>
<dbReference type="EMBL" id="CP009928">
    <property type="protein sequence ID" value="AKK72099.1"/>
    <property type="molecule type" value="Genomic_DNA"/>
</dbReference>
<dbReference type="KEGG" id="cgn:OK18_05135"/>
<dbReference type="OrthoDB" id="1219704at2"/>